<sequence length="399" mass="42590">MTFDLPNYVGELFAATPEDTPFLSAIGGLTGGEPAEAVIFQWQGYDLRDADDSRQRVEGAAAPTAEARKRFNVTNVVEIHMEALELTYTKLATPNQFASTGSNHTGAVGLRGSNPVTSELDWQIAQHLKQIARDVERSFITGTFNNPSTNATARRTRGIMEATESNVSTQGTLVGTAVIEADDETFTIAAHGLANGDTVTLTTLTGGAVGVVKADTHYYVVSTATNTFKLAAKPGGTAIAFSTDGGAAVYKATPLTEAMVLDLLQDTWTNGGIQESGMATLMSNATLKRALTKIFITDKDYQESSRTVGGVRVQTIETDFGTLNLMLNRHMPTSAIQVVSLEQCTPRFLPIPGKGFLFVDELAKVGAAEKRMIYGEIGLEYGNEKTHGKILRVTAPAGA</sequence>
<organism evidence="1 2">
    <name type="scientific">Streptosporangium algeriense</name>
    <dbReference type="NCBI Taxonomy" id="1682748"/>
    <lineage>
        <taxon>Bacteria</taxon>
        <taxon>Bacillati</taxon>
        <taxon>Actinomycetota</taxon>
        <taxon>Actinomycetes</taxon>
        <taxon>Streptosporangiales</taxon>
        <taxon>Streptosporangiaceae</taxon>
        <taxon>Streptosporangium</taxon>
    </lineage>
</organism>
<proteinExistence type="predicted"/>
<name>A0ABW3DQL4_9ACTN</name>
<protein>
    <submittedName>
        <fullName evidence="1">DUF5309 family protein</fullName>
    </submittedName>
</protein>
<comment type="caution">
    <text evidence="1">The sequence shown here is derived from an EMBL/GenBank/DDBJ whole genome shotgun (WGS) entry which is preliminary data.</text>
</comment>
<gene>
    <name evidence="1" type="ORF">ACFQ08_12145</name>
</gene>
<dbReference type="InterPro" id="IPR035198">
    <property type="entry name" value="SU10_MCP"/>
</dbReference>
<reference evidence="2" key="1">
    <citation type="journal article" date="2019" name="Int. J. Syst. Evol. Microbiol.">
        <title>The Global Catalogue of Microorganisms (GCM) 10K type strain sequencing project: providing services to taxonomists for standard genome sequencing and annotation.</title>
        <authorList>
            <consortium name="The Broad Institute Genomics Platform"/>
            <consortium name="The Broad Institute Genome Sequencing Center for Infectious Disease"/>
            <person name="Wu L."/>
            <person name="Ma J."/>
        </authorList>
    </citation>
    <scope>NUCLEOTIDE SEQUENCE [LARGE SCALE GENOMIC DNA]</scope>
    <source>
        <strain evidence="2">CCUG 62974</strain>
    </source>
</reference>
<accession>A0ABW3DQL4</accession>
<dbReference type="Proteomes" id="UP001597024">
    <property type="component" value="Unassembled WGS sequence"/>
</dbReference>
<evidence type="ECO:0000313" key="2">
    <source>
        <dbReference type="Proteomes" id="UP001597024"/>
    </source>
</evidence>
<evidence type="ECO:0000313" key="1">
    <source>
        <dbReference type="EMBL" id="MFD0885297.1"/>
    </source>
</evidence>
<dbReference type="EMBL" id="JBHTHX010000328">
    <property type="protein sequence ID" value="MFD0885297.1"/>
    <property type="molecule type" value="Genomic_DNA"/>
</dbReference>
<dbReference type="Pfam" id="PF17236">
    <property type="entry name" value="SU10_MCP"/>
    <property type="match status" value="1"/>
</dbReference>
<keyword evidence="2" id="KW-1185">Reference proteome</keyword>